<feature type="transmembrane region" description="Helical" evidence="1">
    <location>
        <begin position="12"/>
        <end position="41"/>
    </location>
</feature>
<reference evidence="4" key="2">
    <citation type="submission" date="2015-03" db="EMBL/GenBank/DDBJ databases">
        <title>Genome sequence of Paenibacillus beijingensis strain DSM 24997T.</title>
        <authorList>
            <person name="Kwak Y."/>
            <person name="Shin J.-H."/>
        </authorList>
    </citation>
    <scope>NUCLEOTIDE SEQUENCE [LARGE SCALE GENOMIC DNA]</scope>
    <source>
        <strain evidence="4">DSM 24997</strain>
    </source>
</reference>
<keyword evidence="4" id="KW-1185">Reference proteome</keyword>
<feature type="transmembrane region" description="Helical" evidence="1">
    <location>
        <begin position="218"/>
        <end position="236"/>
    </location>
</feature>
<gene>
    <name evidence="3" type="ORF">VN24_23195</name>
</gene>
<reference evidence="3 4" key="1">
    <citation type="journal article" date="2015" name="J. Biotechnol.">
        <title>Complete genome sequence of Paenibacillus beijingensis 7188(T) (=DSM 24997(T)), a novel rhizobacterium from jujube garden soil.</title>
        <authorList>
            <person name="Kwak Y."/>
            <person name="Shin J.H."/>
        </authorList>
    </citation>
    <scope>NUCLEOTIDE SEQUENCE [LARGE SCALE GENOMIC DNA]</scope>
    <source>
        <strain evidence="3 4">DSM 24997</strain>
    </source>
</reference>
<evidence type="ECO:0000313" key="4">
    <source>
        <dbReference type="Proteomes" id="UP000032633"/>
    </source>
</evidence>
<evidence type="ECO:0000259" key="2">
    <source>
        <dbReference type="Pfam" id="PF02517"/>
    </source>
</evidence>
<dbReference type="PATRIC" id="fig|1126833.4.peg.5100"/>
<protein>
    <recommendedName>
        <fullName evidence="2">CAAX prenyl protease 2/Lysostaphin resistance protein A-like domain-containing protein</fullName>
    </recommendedName>
</protein>
<sequence>MFPSIKSFQKHALGIPFIAIVILIQVIPSLLAVLLGIFILLLFLNKSFRTHNIYITCMMYINGFWISDYLSSVVLDSALSTEWRVILSRMSLIGFILPFFIMNKLNRTEINYLSVGSFRNTIYFPFIWKGLFKDPIWRFLIISSSIIIISFSFVIDFNQPDLILLLMCAVMFSVVNSILEEILWRGYILSRIVSHFGEKYGLIITSVGFGFYHYSLGIPWLVCALFSIFGMIMGGVAIRAQGLLPTIMMHFLMNIMFVLIGIIF</sequence>
<keyword evidence="1" id="KW-1133">Transmembrane helix</keyword>
<dbReference type="STRING" id="1126833.VN24_23195"/>
<dbReference type="Proteomes" id="UP000032633">
    <property type="component" value="Chromosome"/>
</dbReference>
<dbReference type="EMBL" id="CP011058">
    <property type="protein sequence ID" value="AJY76935.1"/>
    <property type="molecule type" value="Genomic_DNA"/>
</dbReference>
<dbReference type="OrthoDB" id="8754470at2"/>
<feature type="transmembrane region" description="Helical" evidence="1">
    <location>
        <begin position="243"/>
        <end position="263"/>
    </location>
</feature>
<dbReference type="KEGG" id="pbj:VN24_23195"/>
<dbReference type="GO" id="GO:0080120">
    <property type="term" value="P:CAAX-box protein maturation"/>
    <property type="evidence" value="ECO:0007669"/>
    <property type="project" value="UniProtKB-ARBA"/>
</dbReference>
<dbReference type="InterPro" id="IPR003675">
    <property type="entry name" value="Rce1/LyrA-like_dom"/>
</dbReference>
<dbReference type="Pfam" id="PF02517">
    <property type="entry name" value="Rce1-like"/>
    <property type="match status" value="1"/>
</dbReference>
<dbReference type="RefSeq" id="WP_045672360.1">
    <property type="nucleotide sequence ID" value="NZ_CP011058.1"/>
</dbReference>
<feature type="domain" description="CAAX prenyl protease 2/Lysostaphin resistance protein A-like" evidence="2">
    <location>
        <begin position="165"/>
        <end position="256"/>
    </location>
</feature>
<proteinExistence type="predicted"/>
<name>A0A0D5NP46_9BACL</name>
<keyword evidence="1" id="KW-0472">Membrane</keyword>
<feature type="transmembrane region" description="Helical" evidence="1">
    <location>
        <begin position="53"/>
        <end position="71"/>
    </location>
</feature>
<evidence type="ECO:0000313" key="3">
    <source>
        <dbReference type="EMBL" id="AJY76935.1"/>
    </source>
</evidence>
<feature type="transmembrane region" description="Helical" evidence="1">
    <location>
        <begin position="83"/>
        <end position="102"/>
    </location>
</feature>
<organism evidence="3 4">
    <name type="scientific">Paenibacillus beijingensis</name>
    <dbReference type="NCBI Taxonomy" id="1126833"/>
    <lineage>
        <taxon>Bacteria</taxon>
        <taxon>Bacillati</taxon>
        <taxon>Bacillota</taxon>
        <taxon>Bacilli</taxon>
        <taxon>Bacillales</taxon>
        <taxon>Paenibacillaceae</taxon>
        <taxon>Paenibacillus</taxon>
    </lineage>
</organism>
<keyword evidence="1" id="KW-0812">Transmembrane</keyword>
<dbReference type="GO" id="GO:0004175">
    <property type="term" value="F:endopeptidase activity"/>
    <property type="evidence" value="ECO:0007669"/>
    <property type="project" value="UniProtKB-ARBA"/>
</dbReference>
<dbReference type="AlphaFoldDB" id="A0A0D5NP46"/>
<feature type="transmembrane region" description="Helical" evidence="1">
    <location>
        <begin position="136"/>
        <end position="157"/>
    </location>
</feature>
<dbReference type="HOGENOM" id="CLU_1053109_0_0_9"/>
<feature type="transmembrane region" description="Helical" evidence="1">
    <location>
        <begin position="163"/>
        <end position="184"/>
    </location>
</feature>
<evidence type="ECO:0000256" key="1">
    <source>
        <dbReference type="SAM" id="Phobius"/>
    </source>
</evidence>
<accession>A0A0D5NP46</accession>